<comment type="cofactor">
    <cofactor evidence="2">
        <name>Ca(2+)</name>
        <dbReference type="ChEBI" id="CHEBI:29108"/>
    </cofactor>
</comment>
<feature type="active site" description="Proton acceptor" evidence="12">
    <location>
        <position position="303"/>
    </location>
</feature>
<comment type="catalytic activity">
    <reaction evidence="1 11">
        <text>alpha-D-glucose = beta-D-glucose</text>
        <dbReference type="Rhea" id="RHEA:10264"/>
        <dbReference type="ChEBI" id="CHEBI:15903"/>
        <dbReference type="ChEBI" id="CHEBI:17925"/>
        <dbReference type="EC" id="5.1.3.3"/>
    </reaction>
</comment>
<keyword evidence="8" id="KW-0106">Calcium</keyword>
<dbReference type="PROSITE" id="PS00545">
    <property type="entry name" value="ALDOSE_1_EPIMERASE"/>
    <property type="match status" value="1"/>
</dbReference>
<gene>
    <name evidence="14" type="primary">mro_6</name>
    <name evidence="14" type="ORF">ERS852461_04094</name>
</gene>
<dbReference type="CDD" id="cd09019">
    <property type="entry name" value="galactose_mutarotase_like"/>
    <property type="match status" value="1"/>
</dbReference>
<evidence type="ECO:0000256" key="1">
    <source>
        <dbReference type="ARBA" id="ARBA00001614"/>
    </source>
</evidence>
<keyword evidence="10 11" id="KW-0119">Carbohydrate metabolism</keyword>
<comment type="subunit">
    <text evidence="5">Monomer.</text>
</comment>
<dbReference type="Proteomes" id="UP000095606">
    <property type="component" value="Unassembled WGS sequence"/>
</dbReference>
<feature type="binding site" evidence="13">
    <location>
        <begin position="176"/>
        <end position="178"/>
    </location>
    <ligand>
        <name>beta-D-galactose</name>
        <dbReference type="ChEBI" id="CHEBI:27667"/>
    </ligand>
</feature>
<dbReference type="GO" id="GO:0030246">
    <property type="term" value="F:carbohydrate binding"/>
    <property type="evidence" value="ECO:0007669"/>
    <property type="project" value="InterPro"/>
</dbReference>
<dbReference type="GO" id="GO:0005737">
    <property type="term" value="C:cytoplasm"/>
    <property type="evidence" value="ECO:0007669"/>
    <property type="project" value="TreeGrafter"/>
</dbReference>
<proteinExistence type="inferred from homology"/>
<dbReference type="PANTHER" id="PTHR10091:SF0">
    <property type="entry name" value="GALACTOSE MUTAROTASE"/>
    <property type="match status" value="1"/>
</dbReference>
<dbReference type="Pfam" id="PF01263">
    <property type="entry name" value="Aldose_epim"/>
    <property type="match status" value="1"/>
</dbReference>
<dbReference type="RefSeq" id="WP_055270878.1">
    <property type="nucleotide sequence ID" value="NZ_CAXKYA010000030.1"/>
</dbReference>
<evidence type="ECO:0000256" key="2">
    <source>
        <dbReference type="ARBA" id="ARBA00001913"/>
    </source>
</evidence>
<dbReference type="InterPro" id="IPR047215">
    <property type="entry name" value="Galactose_mutarotase-like"/>
</dbReference>
<evidence type="ECO:0000256" key="7">
    <source>
        <dbReference type="ARBA" id="ARBA00014165"/>
    </source>
</evidence>
<feature type="active site" description="Proton donor" evidence="12">
    <location>
        <position position="176"/>
    </location>
</feature>
<evidence type="ECO:0000256" key="3">
    <source>
        <dbReference type="ARBA" id="ARBA00005028"/>
    </source>
</evidence>
<dbReference type="GO" id="GO:0006006">
    <property type="term" value="P:glucose metabolic process"/>
    <property type="evidence" value="ECO:0007669"/>
    <property type="project" value="TreeGrafter"/>
</dbReference>
<evidence type="ECO:0000256" key="8">
    <source>
        <dbReference type="ARBA" id="ARBA00022837"/>
    </source>
</evidence>
<dbReference type="InterPro" id="IPR018052">
    <property type="entry name" value="Ald1_epimerase_CS"/>
</dbReference>
<keyword evidence="9 11" id="KW-0413">Isomerase</keyword>
<organism evidence="14 15">
    <name type="scientific">Bacteroides faecis</name>
    <dbReference type="NCBI Taxonomy" id="674529"/>
    <lineage>
        <taxon>Bacteria</taxon>
        <taxon>Pseudomonadati</taxon>
        <taxon>Bacteroidota</taxon>
        <taxon>Bacteroidia</taxon>
        <taxon>Bacteroidales</taxon>
        <taxon>Bacteroidaceae</taxon>
        <taxon>Bacteroides</taxon>
    </lineage>
</organism>
<dbReference type="EC" id="5.1.3.3" evidence="6 11"/>
<dbReference type="AlphaFoldDB" id="A0A174TBD3"/>
<dbReference type="NCBIfam" id="NF008277">
    <property type="entry name" value="PRK11055.1"/>
    <property type="match status" value="1"/>
</dbReference>
<evidence type="ECO:0000256" key="10">
    <source>
        <dbReference type="ARBA" id="ARBA00023277"/>
    </source>
</evidence>
<dbReference type="GeneID" id="69587745"/>
<dbReference type="InterPro" id="IPR015443">
    <property type="entry name" value="Aldose_1-epimerase"/>
</dbReference>
<comment type="pathway">
    <text evidence="3 11">Carbohydrate metabolism; hexose metabolism.</text>
</comment>
<dbReference type="PIRSF" id="PIRSF005096">
    <property type="entry name" value="GALM"/>
    <property type="match status" value="1"/>
</dbReference>
<dbReference type="Gene3D" id="2.70.98.10">
    <property type="match status" value="1"/>
</dbReference>
<evidence type="ECO:0000256" key="4">
    <source>
        <dbReference type="ARBA" id="ARBA00006206"/>
    </source>
</evidence>
<evidence type="ECO:0000256" key="6">
    <source>
        <dbReference type="ARBA" id="ARBA00013185"/>
    </source>
</evidence>
<reference evidence="14 15" key="1">
    <citation type="submission" date="2015-09" db="EMBL/GenBank/DDBJ databases">
        <authorList>
            <consortium name="Pathogen Informatics"/>
        </authorList>
    </citation>
    <scope>NUCLEOTIDE SEQUENCE [LARGE SCALE GENOMIC DNA]</scope>
    <source>
        <strain evidence="14 15">2789STDY5834846</strain>
    </source>
</reference>
<dbReference type="SUPFAM" id="SSF74650">
    <property type="entry name" value="Galactose mutarotase-like"/>
    <property type="match status" value="1"/>
</dbReference>
<dbReference type="GO" id="GO:0004034">
    <property type="term" value="F:aldose 1-epimerase activity"/>
    <property type="evidence" value="ECO:0007669"/>
    <property type="project" value="UniProtKB-EC"/>
</dbReference>
<accession>A0A174TBD3</accession>
<dbReference type="UniPathway" id="UPA00242"/>
<name>A0A174TBD3_9BACE</name>
<evidence type="ECO:0000256" key="12">
    <source>
        <dbReference type="PIRSR" id="PIRSR005096-1"/>
    </source>
</evidence>
<dbReference type="InterPro" id="IPR008183">
    <property type="entry name" value="Aldose_1/G6P_1-epimerase"/>
</dbReference>
<evidence type="ECO:0000256" key="5">
    <source>
        <dbReference type="ARBA" id="ARBA00011245"/>
    </source>
</evidence>
<evidence type="ECO:0000256" key="13">
    <source>
        <dbReference type="PIRSR" id="PIRSR005096-3"/>
    </source>
</evidence>
<evidence type="ECO:0000256" key="11">
    <source>
        <dbReference type="PIRNR" id="PIRNR005096"/>
    </source>
</evidence>
<dbReference type="PANTHER" id="PTHR10091">
    <property type="entry name" value="ALDOSE-1-EPIMERASE"/>
    <property type="match status" value="1"/>
</dbReference>
<dbReference type="InterPro" id="IPR011013">
    <property type="entry name" value="Gal_mutarotase_sf_dom"/>
</dbReference>
<evidence type="ECO:0000313" key="15">
    <source>
        <dbReference type="Proteomes" id="UP000095606"/>
    </source>
</evidence>
<dbReference type="InterPro" id="IPR014718">
    <property type="entry name" value="GH-type_carb-bd"/>
</dbReference>
<evidence type="ECO:0000313" key="14">
    <source>
        <dbReference type="EMBL" id="CUQ05801.1"/>
    </source>
</evidence>
<comment type="similarity">
    <text evidence="4 11">Belongs to the aldose epimerase family.</text>
</comment>
<protein>
    <recommendedName>
        <fullName evidence="7 11">Aldose 1-epimerase</fullName>
        <ecNumber evidence="6 11">5.1.3.3</ecNumber>
    </recommendedName>
</protein>
<feature type="binding site" evidence="13">
    <location>
        <begin position="80"/>
        <end position="81"/>
    </location>
    <ligand>
        <name>beta-D-galactose</name>
        <dbReference type="ChEBI" id="CHEBI:27667"/>
    </ligand>
</feature>
<evidence type="ECO:0000256" key="9">
    <source>
        <dbReference type="ARBA" id="ARBA00023235"/>
    </source>
</evidence>
<dbReference type="EMBL" id="CZAE01000024">
    <property type="protein sequence ID" value="CUQ05801.1"/>
    <property type="molecule type" value="Genomic_DNA"/>
</dbReference>
<dbReference type="GO" id="GO:0033499">
    <property type="term" value="P:galactose catabolic process via UDP-galactose, Leloir pathway"/>
    <property type="evidence" value="ECO:0007669"/>
    <property type="project" value="TreeGrafter"/>
</dbReference>
<sequence>MNTAITHWGYTPSGESIYLFRLTNASGASIELTNLGASWVSAHMPDKHGIFESILLGYDNAEGYIKDTYYMGATVGRFANRIYQASFSIKDTTYQLEKNDGENTNHGGASGFHKKIWQWEQIDSGIRFILHSPDMEGGYPGNVHVKIEYQFTETNELTISYYGITDRPTYLNLTNHAYFNLSGDKRKITEHQLMIPVTRILETISQFIPTGHMQDVKDSPFDFTISHSIGMHLYDDDEQLHWNKGYNHCYILKEESSDTLLTAAVLSDPFSGRKLTVRTDLPGVLLYTSGYLAPTPDIGVCLETQYFPDTPSHPHFPSCLLMPGEEYLHRSIYTFER</sequence>